<feature type="compositionally biased region" description="Gly residues" evidence="1">
    <location>
        <begin position="286"/>
        <end position="307"/>
    </location>
</feature>
<name>S3DBJ0_OPHP1</name>
<dbReference type="eggNOG" id="ENOG502QPW5">
    <property type="taxonomic scope" value="Eukaryota"/>
</dbReference>
<feature type="compositionally biased region" description="Low complexity" evidence="1">
    <location>
        <begin position="320"/>
        <end position="337"/>
    </location>
</feature>
<dbReference type="PANTHER" id="PTHR46929">
    <property type="entry name" value="EXPRESSED PROTEIN"/>
    <property type="match status" value="1"/>
</dbReference>
<dbReference type="OrthoDB" id="5307821at2759"/>
<sequence>MAEDDSRTDLPSSVPDALLPWQKKPRFSWTPQFEETFFQSLCQSVHMGLRENMSFKAEAWNRALSVLREQGAFPTKAHLINKTDNARKKFRLWRGLVENPQFSYDDTTRTISGSEEAWNEHLDKEPLARAFRDRAFDNTQYLEVLFPDVVGSGGQPKRVTKPRRKGPDNIPGAGGEATPPGASIMHMPNGPGPGAGPAGNTANSNAAGSVAITPMRLGSNNGLAAQQSMNSTPIPIPTSTTNTPHHNPHTALHQQQRQAPNSGMRGGVGGATTGSTIQPPLPLSMRGGGLMGVGAGGRVGSNAGGPGNALTPPDETSQVNNAAGATSGNTPGNNGTTQKRYAPGDGTSATAAAASSKRRRTEGSISAAGTNNNAAARNRQNSQQVAANATSGAGGAGAGQARQTADQSRQASISTPTVSVVAAGNIGTGVVGTAGTATATRGDGIVTLLSDVLSKYATAAAAASATRWPEQAMDIFFQEFADEDMDLQVRIAEKILTDTSKAVMFCKMPSVLRRHWVKRLRDASTRQSN</sequence>
<dbReference type="EMBL" id="KE148146">
    <property type="protein sequence ID" value="EPE10940.1"/>
    <property type="molecule type" value="Genomic_DNA"/>
</dbReference>
<evidence type="ECO:0000259" key="2">
    <source>
        <dbReference type="Pfam" id="PF12776"/>
    </source>
</evidence>
<dbReference type="InterPro" id="IPR024752">
    <property type="entry name" value="Myb/SANT-like_dom"/>
</dbReference>
<protein>
    <recommendedName>
        <fullName evidence="2">Myb/SANT-like domain-containing protein</fullName>
    </recommendedName>
</protein>
<feature type="region of interest" description="Disordered" evidence="1">
    <location>
        <begin position="256"/>
        <end position="412"/>
    </location>
</feature>
<evidence type="ECO:0000313" key="4">
    <source>
        <dbReference type="Proteomes" id="UP000016923"/>
    </source>
</evidence>
<evidence type="ECO:0000313" key="3">
    <source>
        <dbReference type="EMBL" id="EPE10940.1"/>
    </source>
</evidence>
<dbReference type="VEuPathDB" id="FungiDB:F503_06035"/>
<dbReference type="HOGENOM" id="CLU_031888_0_0_1"/>
<dbReference type="OMA" id="YMEVLYP"/>
<dbReference type="STRING" id="1262450.S3DBJ0"/>
<dbReference type="Pfam" id="PF12776">
    <property type="entry name" value="Myb_DNA-bind_3"/>
    <property type="match status" value="1"/>
</dbReference>
<dbReference type="Proteomes" id="UP000016923">
    <property type="component" value="Unassembled WGS sequence"/>
</dbReference>
<reference evidence="3 4" key="1">
    <citation type="journal article" date="2013" name="BMC Genomics">
        <title>The genome and transcriptome of the pine saprophyte Ophiostoma piceae, and a comparison with the bark beetle-associated pine pathogen Grosmannia clavigera.</title>
        <authorList>
            <person name="Haridas S."/>
            <person name="Wang Y."/>
            <person name="Lim L."/>
            <person name="Massoumi Alamouti S."/>
            <person name="Jackman S."/>
            <person name="Docking R."/>
            <person name="Robertson G."/>
            <person name="Birol I."/>
            <person name="Bohlmann J."/>
            <person name="Breuil C."/>
        </authorList>
    </citation>
    <scope>NUCLEOTIDE SEQUENCE [LARGE SCALE GENOMIC DNA]</scope>
    <source>
        <strain evidence="3 4">UAMH 11346</strain>
    </source>
</reference>
<evidence type="ECO:0000256" key="1">
    <source>
        <dbReference type="SAM" id="MobiDB-lite"/>
    </source>
</evidence>
<feature type="domain" description="Myb/SANT-like" evidence="2">
    <location>
        <begin position="28"/>
        <end position="121"/>
    </location>
</feature>
<gene>
    <name evidence="3" type="ORF">F503_06035</name>
</gene>
<dbReference type="PANTHER" id="PTHR46929:SF3">
    <property type="entry name" value="MYB_SANT-LIKE DOMAIN-CONTAINING PROTEIN"/>
    <property type="match status" value="1"/>
</dbReference>
<feature type="region of interest" description="Disordered" evidence="1">
    <location>
        <begin position="151"/>
        <end position="206"/>
    </location>
</feature>
<feature type="compositionally biased region" description="Low complexity" evidence="1">
    <location>
        <begin position="367"/>
        <end position="391"/>
    </location>
</feature>
<organism evidence="3 4">
    <name type="scientific">Ophiostoma piceae (strain UAMH 11346)</name>
    <name type="common">Sap stain fungus</name>
    <dbReference type="NCBI Taxonomy" id="1262450"/>
    <lineage>
        <taxon>Eukaryota</taxon>
        <taxon>Fungi</taxon>
        <taxon>Dikarya</taxon>
        <taxon>Ascomycota</taxon>
        <taxon>Pezizomycotina</taxon>
        <taxon>Sordariomycetes</taxon>
        <taxon>Sordariomycetidae</taxon>
        <taxon>Ophiostomatales</taxon>
        <taxon>Ophiostomataceae</taxon>
        <taxon>Ophiostoma</taxon>
    </lineage>
</organism>
<dbReference type="AlphaFoldDB" id="S3DBJ0"/>
<keyword evidence="4" id="KW-1185">Reference proteome</keyword>
<proteinExistence type="predicted"/>
<accession>S3DBJ0</accession>